<dbReference type="NCBIfam" id="NF008369">
    <property type="entry name" value="PRK11168.1"/>
    <property type="match status" value="1"/>
</dbReference>
<dbReference type="Gene3D" id="3.30.70.2190">
    <property type="match status" value="1"/>
</dbReference>
<accession>A0A3R5UZH2</accession>
<dbReference type="GO" id="GO:0051536">
    <property type="term" value="F:iron-sulfur cluster binding"/>
    <property type="evidence" value="ECO:0007669"/>
    <property type="project" value="UniProtKB-KW"/>
</dbReference>
<evidence type="ECO:0000256" key="7">
    <source>
        <dbReference type="ARBA" id="ARBA00023002"/>
    </source>
</evidence>
<dbReference type="EC" id="1.1.2.4" evidence="10"/>
<dbReference type="InterPro" id="IPR016164">
    <property type="entry name" value="FAD-linked_Oxase-like_C"/>
</dbReference>
<dbReference type="InterPro" id="IPR016166">
    <property type="entry name" value="FAD-bd_PCMH"/>
</dbReference>
<dbReference type="SUPFAM" id="SSF46548">
    <property type="entry name" value="alpha-helical ferredoxin"/>
    <property type="match status" value="1"/>
</dbReference>
<dbReference type="GO" id="GO:0008720">
    <property type="term" value="F:D-lactate dehydrogenase (NAD+) activity"/>
    <property type="evidence" value="ECO:0007669"/>
    <property type="project" value="TreeGrafter"/>
</dbReference>
<evidence type="ECO:0000256" key="10">
    <source>
        <dbReference type="ARBA" id="ARBA00038897"/>
    </source>
</evidence>
<evidence type="ECO:0000256" key="6">
    <source>
        <dbReference type="ARBA" id="ARBA00022946"/>
    </source>
</evidence>
<name>A0A3R5UZH2_9BACT</name>
<dbReference type="InterPro" id="IPR009051">
    <property type="entry name" value="Helical_ferredxn"/>
</dbReference>
<evidence type="ECO:0000259" key="12">
    <source>
        <dbReference type="PROSITE" id="PS51387"/>
    </source>
</evidence>
<keyword evidence="9" id="KW-0411">Iron-sulfur</keyword>
<dbReference type="Pfam" id="PF01565">
    <property type="entry name" value="FAD_binding_4"/>
    <property type="match status" value="1"/>
</dbReference>
<dbReference type="InterPro" id="IPR016169">
    <property type="entry name" value="FAD-bd_PCMH_sub2"/>
</dbReference>
<dbReference type="PROSITE" id="PS51379">
    <property type="entry name" value="4FE4S_FER_2"/>
    <property type="match status" value="1"/>
</dbReference>
<dbReference type="Gene3D" id="1.10.1060.10">
    <property type="entry name" value="Alpha-helical ferredoxin"/>
    <property type="match status" value="1"/>
</dbReference>
<keyword evidence="14" id="KW-1185">Reference proteome</keyword>
<dbReference type="InterPro" id="IPR016167">
    <property type="entry name" value="FAD-bd_PCMH_sub1"/>
</dbReference>
<dbReference type="PROSITE" id="PS00198">
    <property type="entry name" value="4FE4S_FER_1"/>
    <property type="match status" value="1"/>
</dbReference>
<dbReference type="GO" id="GO:0004458">
    <property type="term" value="F:D-lactate dehydrogenase (cytochrome) activity"/>
    <property type="evidence" value="ECO:0007669"/>
    <property type="project" value="UniProtKB-EC"/>
</dbReference>
<feature type="domain" description="FAD-binding PCMH-type" evidence="12">
    <location>
        <begin position="37"/>
        <end position="258"/>
    </location>
</feature>
<protein>
    <recommendedName>
        <fullName evidence="10">D-lactate dehydrogenase (cytochrome)</fullName>
        <ecNumber evidence="10">1.1.2.4</ecNumber>
    </recommendedName>
</protein>
<keyword evidence="8" id="KW-0408">Iron</keyword>
<keyword evidence="4" id="KW-0479">Metal-binding</keyword>
<dbReference type="InterPro" id="IPR036318">
    <property type="entry name" value="FAD-bd_PCMH-like_sf"/>
</dbReference>
<dbReference type="PANTHER" id="PTHR11748">
    <property type="entry name" value="D-LACTATE DEHYDROGENASE"/>
    <property type="match status" value="1"/>
</dbReference>
<sequence length="942" mass="104380">MPQLTKNIFEELSENIKGDVYTDKIRRYMHSTDGSIFRVEPACVVYPLDKDDIKTVVKFSSRYGLSIHTRGSGSGLCGSAVGKGLILDFSKYMNTLIELDEKGKTFTCQPGYRFGELEVELKGKGLFFPPDPSSGEYASFGGMYGTNASGAHSVKYGNVSDYIEDAKLILTDGSETTIKNLEAATYDNLPPKFKKLYRLYEDNEEKINSAYPAIRCNVSGYNLRGLVRDGRLKIGNLLGGSEGTLAIVTELTFRLHEKPSFDSLVVAYFDDIVKSAQAVQRVLPSAPSGIEIMDKSLLNLARESDAKLKEAIPEGVDNVLMIEYDGYDKDEVRRFAEQAMADIQDLSTSASVAASEEEAAKFWAVRKAAVPILYKLKGRKKILALIEDAAVPTDRLVDYFQGLYAILKGHRADFVIYGHIAKGLLHTRPLLDLKDPHDIEMLKILADDVFKLVNSLGGVVSGEHGDGRLRTAYIREQYKEIYPLFLETKAIFDVEELLNPDIKTVCDDEQMMKFLRFGSDYGNTDLSGKHLVWNEGFTDEAEKCHGCSKCTTVTSATRMCPVYKATRDETAAPKAKANVLRALISGAIDGDSLYEEAFQNVINKCVNCGSCVMECPSNVNIPKLAIEAKAMYVKRFGAGIENKILSNCDILGKYTHKISPLITKAMKLKLNRKVMEVMTGVTAERPFVGFEGKSLFERAETRAFRKKGELKVVYFAGCYASYINPGLGLATMDVLEHIGCEVVLPEQFCCGIPFLSKGMTEDAKLRVKKNLASWGKAMEEADYVVVSCSSCGLSLLKEWKFLMSDSQVEAVSKKLIHVSALVNQRRNRLRVKEKNLKLSYHKSCHMKVQADNDCSVVMLASLPGVKVTDLNSNCCGMAGSWGMKADNFELSAKIGKPMLDKLNESEADYGVTDCPTCTIQMQHMGNKTVKHPVEVLKECLED</sequence>
<evidence type="ECO:0000256" key="8">
    <source>
        <dbReference type="ARBA" id="ARBA00023004"/>
    </source>
</evidence>
<dbReference type="SUPFAM" id="SSF56176">
    <property type="entry name" value="FAD-binding/transporter-associated domain-like"/>
    <property type="match status" value="1"/>
</dbReference>
<evidence type="ECO:0000256" key="5">
    <source>
        <dbReference type="ARBA" id="ARBA00022827"/>
    </source>
</evidence>
<dbReference type="GO" id="GO:0046872">
    <property type="term" value="F:metal ion binding"/>
    <property type="evidence" value="ECO:0007669"/>
    <property type="project" value="UniProtKB-KW"/>
</dbReference>
<dbReference type="Gene3D" id="3.30.465.10">
    <property type="match status" value="1"/>
</dbReference>
<dbReference type="Gene3D" id="3.30.70.2740">
    <property type="match status" value="1"/>
</dbReference>
<dbReference type="InterPro" id="IPR017900">
    <property type="entry name" value="4Fe4S_Fe_S_CS"/>
</dbReference>
<dbReference type="OrthoDB" id="9811557at2"/>
<dbReference type="EMBL" id="CP035108">
    <property type="protein sequence ID" value="QAR33530.1"/>
    <property type="molecule type" value="Genomic_DNA"/>
</dbReference>
<evidence type="ECO:0000256" key="2">
    <source>
        <dbReference type="ARBA" id="ARBA00008000"/>
    </source>
</evidence>
<evidence type="ECO:0000313" key="14">
    <source>
        <dbReference type="Proteomes" id="UP000287502"/>
    </source>
</evidence>
<dbReference type="RefSeq" id="WP_128466816.1">
    <property type="nucleotide sequence ID" value="NZ_CP035108.1"/>
</dbReference>
<dbReference type="Proteomes" id="UP000287502">
    <property type="component" value="Chromosome"/>
</dbReference>
<keyword evidence="6" id="KW-0809">Transit peptide</keyword>
<keyword evidence="7" id="KW-0560">Oxidoreductase</keyword>
<dbReference type="InterPro" id="IPR004113">
    <property type="entry name" value="FAD-bd_oxidored_4_C"/>
</dbReference>
<dbReference type="InterPro" id="IPR004017">
    <property type="entry name" value="Cys_rich_dom"/>
</dbReference>
<reference evidence="13 14" key="1">
    <citation type="submission" date="2019-01" db="EMBL/GenBank/DDBJ databases">
        <title>Geovibrio thiophilus DSM 11263, complete genome.</title>
        <authorList>
            <person name="Spring S."/>
            <person name="Bunk B."/>
            <person name="Sproer C."/>
        </authorList>
    </citation>
    <scope>NUCLEOTIDE SEQUENCE [LARGE SCALE GENOMIC DNA]</scope>
    <source>
        <strain evidence="13 14">DSM 11263</strain>
    </source>
</reference>
<evidence type="ECO:0000256" key="3">
    <source>
        <dbReference type="ARBA" id="ARBA00022630"/>
    </source>
</evidence>
<evidence type="ECO:0000313" key="13">
    <source>
        <dbReference type="EMBL" id="QAR33530.1"/>
    </source>
</evidence>
<dbReference type="Gene3D" id="3.30.43.10">
    <property type="entry name" value="Uridine Diphospho-n-acetylenolpyruvylglucosamine Reductase, domain 2"/>
    <property type="match status" value="1"/>
</dbReference>
<organism evidence="13 14">
    <name type="scientific">Geovibrio thiophilus</name>
    <dbReference type="NCBI Taxonomy" id="139438"/>
    <lineage>
        <taxon>Bacteria</taxon>
        <taxon>Pseudomonadati</taxon>
        <taxon>Deferribacterota</taxon>
        <taxon>Deferribacteres</taxon>
        <taxon>Deferribacterales</taxon>
        <taxon>Geovibrionaceae</taxon>
        <taxon>Geovibrio</taxon>
    </lineage>
</organism>
<comment type="similarity">
    <text evidence="2">Belongs to the FAD-binding oxidoreductase/transferase type 4 family.</text>
</comment>
<dbReference type="PANTHER" id="PTHR11748:SF111">
    <property type="entry name" value="D-LACTATE DEHYDROGENASE, MITOCHONDRIAL-RELATED"/>
    <property type="match status" value="1"/>
</dbReference>
<dbReference type="Pfam" id="PF02754">
    <property type="entry name" value="CCG"/>
    <property type="match status" value="2"/>
</dbReference>
<evidence type="ECO:0000256" key="4">
    <source>
        <dbReference type="ARBA" id="ARBA00022723"/>
    </source>
</evidence>
<dbReference type="InterPro" id="IPR017896">
    <property type="entry name" value="4Fe4S_Fe-S-bd"/>
</dbReference>
<evidence type="ECO:0000256" key="1">
    <source>
        <dbReference type="ARBA" id="ARBA00001974"/>
    </source>
</evidence>
<proteinExistence type="inferred from homology"/>
<dbReference type="PROSITE" id="PS51387">
    <property type="entry name" value="FAD_PCMH"/>
    <property type="match status" value="1"/>
</dbReference>
<dbReference type="Pfam" id="PF02913">
    <property type="entry name" value="FAD-oxidase_C"/>
    <property type="match status" value="1"/>
</dbReference>
<dbReference type="GO" id="GO:0071949">
    <property type="term" value="F:FAD binding"/>
    <property type="evidence" value="ECO:0007669"/>
    <property type="project" value="InterPro"/>
</dbReference>
<dbReference type="SUPFAM" id="SSF55103">
    <property type="entry name" value="FAD-linked oxidases, C-terminal domain"/>
    <property type="match status" value="1"/>
</dbReference>
<dbReference type="AlphaFoldDB" id="A0A3R5UZH2"/>
<feature type="domain" description="4Fe-4S ferredoxin-type" evidence="11">
    <location>
        <begin position="595"/>
        <end position="625"/>
    </location>
</feature>
<comment type="cofactor">
    <cofactor evidence="1">
        <name>FAD</name>
        <dbReference type="ChEBI" id="CHEBI:57692"/>
    </cofactor>
</comment>
<dbReference type="Pfam" id="PF13183">
    <property type="entry name" value="Fer4_8"/>
    <property type="match status" value="1"/>
</dbReference>
<dbReference type="KEGG" id="gtl:EP073_08985"/>
<evidence type="ECO:0000259" key="11">
    <source>
        <dbReference type="PROSITE" id="PS51379"/>
    </source>
</evidence>
<keyword evidence="5" id="KW-0274">FAD</keyword>
<dbReference type="InterPro" id="IPR006094">
    <property type="entry name" value="Oxid_FAD_bind_N"/>
</dbReference>
<evidence type="ECO:0000256" key="9">
    <source>
        <dbReference type="ARBA" id="ARBA00023014"/>
    </source>
</evidence>
<keyword evidence="3" id="KW-0285">Flavoprotein</keyword>
<dbReference type="GO" id="GO:1903457">
    <property type="term" value="P:lactate catabolic process"/>
    <property type="evidence" value="ECO:0007669"/>
    <property type="project" value="TreeGrafter"/>
</dbReference>
<gene>
    <name evidence="13" type="ORF">EP073_08985</name>
</gene>